<feature type="transmembrane region" description="Helical" evidence="1">
    <location>
        <begin position="83"/>
        <end position="103"/>
    </location>
</feature>
<dbReference type="WBParaSite" id="jg22675">
    <property type="protein sequence ID" value="jg22675"/>
    <property type="gene ID" value="jg22675"/>
</dbReference>
<keyword evidence="1" id="KW-0472">Membrane</keyword>
<sequence length="118" mass="13206">MPEIHFHSSYLTSDRGITKIVQIVLGLVVCSILCANWYGGMSCFGEGRIGFASGLNFFTLVVNIILFLLNLFNIRLYKLEQCISVVMVILFTLAIILLIWLMIANGNWMCGSSSLPWP</sequence>
<evidence type="ECO:0000313" key="3">
    <source>
        <dbReference type="WBParaSite" id="jg22675"/>
    </source>
</evidence>
<evidence type="ECO:0000313" key="2">
    <source>
        <dbReference type="Proteomes" id="UP000887574"/>
    </source>
</evidence>
<name>A0A915DQV2_9BILA</name>
<organism evidence="2 3">
    <name type="scientific">Ditylenchus dipsaci</name>
    <dbReference type="NCBI Taxonomy" id="166011"/>
    <lineage>
        <taxon>Eukaryota</taxon>
        <taxon>Metazoa</taxon>
        <taxon>Ecdysozoa</taxon>
        <taxon>Nematoda</taxon>
        <taxon>Chromadorea</taxon>
        <taxon>Rhabditida</taxon>
        <taxon>Tylenchina</taxon>
        <taxon>Tylenchomorpha</taxon>
        <taxon>Sphaerularioidea</taxon>
        <taxon>Anguinidae</taxon>
        <taxon>Anguininae</taxon>
        <taxon>Ditylenchus</taxon>
    </lineage>
</organism>
<feature type="transmembrane region" description="Helical" evidence="1">
    <location>
        <begin position="20"/>
        <end position="39"/>
    </location>
</feature>
<accession>A0A915DQV2</accession>
<dbReference type="AlphaFoldDB" id="A0A915DQV2"/>
<reference evidence="3" key="1">
    <citation type="submission" date="2022-11" db="UniProtKB">
        <authorList>
            <consortium name="WormBaseParasite"/>
        </authorList>
    </citation>
    <scope>IDENTIFICATION</scope>
</reference>
<keyword evidence="1" id="KW-0812">Transmembrane</keyword>
<feature type="transmembrane region" description="Helical" evidence="1">
    <location>
        <begin position="51"/>
        <end position="71"/>
    </location>
</feature>
<keyword evidence="1" id="KW-1133">Transmembrane helix</keyword>
<keyword evidence="2" id="KW-1185">Reference proteome</keyword>
<protein>
    <submittedName>
        <fullName evidence="3">MARVEL domain-containing protein</fullName>
    </submittedName>
</protein>
<dbReference type="Proteomes" id="UP000887574">
    <property type="component" value="Unplaced"/>
</dbReference>
<evidence type="ECO:0000256" key="1">
    <source>
        <dbReference type="SAM" id="Phobius"/>
    </source>
</evidence>
<proteinExistence type="predicted"/>